<dbReference type="GO" id="GO:0022857">
    <property type="term" value="F:transmembrane transporter activity"/>
    <property type="evidence" value="ECO:0007669"/>
    <property type="project" value="InterPro"/>
</dbReference>
<dbReference type="FunFam" id="1.20.1720.10:FF:000004">
    <property type="entry name" value="EmrB/QacA family drug resistance transporter"/>
    <property type="match status" value="1"/>
</dbReference>
<dbReference type="InterPro" id="IPR005829">
    <property type="entry name" value="Sugar_transporter_CS"/>
</dbReference>
<dbReference type="Proteomes" id="UP000319731">
    <property type="component" value="Unassembled WGS sequence"/>
</dbReference>
<dbReference type="PRINTS" id="PR01036">
    <property type="entry name" value="TCRTETB"/>
</dbReference>
<dbReference type="SUPFAM" id="SSF103473">
    <property type="entry name" value="MFS general substrate transporter"/>
    <property type="match status" value="1"/>
</dbReference>
<evidence type="ECO:0000256" key="4">
    <source>
        <dbReference type="ARBA" id="ARBA00022692"/>
    </source>
</evidence>
<evidence type="ECO:0000256" key="6">
    <source>
        <dbReference type="ARBA" id="ARBA00023136"/>
    </source>
</evidence>
<reference evidence="9 10" key="1">
    <citation type="journal article" date="2019" name="Sci. Rep.">
        <title>Comparative genomics of chytrid fungi reveal insights into the obligate biotrophic and pathogenic lifestyle of Synchytrium endobioticum.</title>
        <authorList>
            <person name="van de Vossenberg B.T.L.H."/>
            <person name="Warris S."/>
            <person name="Nguyen H.D.T."/>
            <person name="van Gent-Pelzer M.P.E."/>
            <person name="Joly D.L."/>
            <person name="van de Geest H.C."/>
            <person name="Bonants P.J.M."/>
            <person name="Smith D.S."/>
            <person name="Levesque C.A."/>
            <person name="van der Lee T.A.J."/>
        </authorList>
    </citation>
    <scope>NUCLEOTIDE SEQUENCE [LARGE SCALE GENOMIC DNA]</scope>
    <source>
        <strain evidence="9 10">JEL517</strain>
    </source>
</reference>
<dbReference type="AlphaFoldDB" id="A0A507CJ20"/>
<evidence type="ECO:0000313" key="10">
    <source>
        <dbReference type="Proteomes" id="UP000319731"/>
    </source>
</evidence>
<dbReference type="EMBL" id="QEAO01000001">
    <property type="protein sequence ID" value="TPX38174.1"/>
    <property type="molecule type" value="Genomic_DNA"/>
</dbReference>
<dbReference type="PANTHER" id="PTHR23501">
    <property type="entry name" value="MAJOR FACILITATOR SUPERFAMILY"/>
    <property type="match status" value="1"/>
</dbReference>
<comment type="subcellular location">
    <subcellularLocation>
        <location evidence="1">Cell membrane</location>
        <topology evidence="1">Multi-pass membrane protein</topology>
    </subcellularLocation>
</comment>
<dbReference type="PANTHER" id="PTHR23501:SF198">
    <property type="entry name" value="AZOLE RESISTANCE PROTEIN 1-RELATED"/>
    <property type="match status" value="1"/>
</dbReference>
<sequence length="581" mass="61725">MARHLDEEAAVDRKLLVDDDDHFQIPPPKGPAITIIEDGKVEEVVNPPLSKFGFFLVFIGLLLAIFLAALDQLIIGTALPALAEEFNGLSQISWVGTSYLMTASASTPVYGKMSDIFGRKPTFLFAIITFEIGSLICAVSVNMIMLIVGRAIAGVGLGGVFTMVLLIIAELVSMQERSKYQGLIGAVYGLSSVLGPIAGGLFTEHVSWRWCFYINLPIGAITVLVVSLFLHLKSPEGSVMAKLRRVDFLGIIILILAVIAFVTAVQGGGTSFAWNSATSIALFVVCGLLVILFFIVELNVAPEPIVPAAMFSNRSVYAGLALAFFLGSAFFGLIYYVSVYFQVVSGDTPLMSGLHQLPGSAGVVAFSIISGLVVSKTGQYVPFSIFGGCVAVIGTVFCSLWTLDTSTTVEYVGLFVFGVGIGSNIQVRVVAVQNAVEPRFIGVATALSTFFQTLGGAVGVAVLGAVFNNSLSSNLANLLPSAIVSLVIEQPTLIRTLVSADLQPAALQAFNSSITLAWKGWHTAICRLHQANVFECQTLISLSLGSLGLGFVHKQDANQLTNKNNCKQHGNMYNNLSASSS</sequence>
<feature type="transmembrane region" description="Helical" evidence="7">
    <location>
        <begin position="123"/>
        <end position="145"/>
    </location>
</feature>
<dbReference type="GO" id="GO:0005886">
    <property type="term" value="C:plasma membrane"/>
    <property type="evidence" value="ECO:0007669"/>
    <property type="project" value="UniProtKB-SubCell"/>
</dbReference>
<dbReference type="GeneID" id="42001407"/>
<organism evidence="9 10">
    <name type="scientific">Synchytrium microbalum</name>
    <dbReference type="NCBI Taxonomy" id="1806994"/>
    <lineage>
        <taxon>Eukaryota</taxon>
        <taxon>Fungi</taxon>
        <taxon>Fungi incertae sedis</taxon>
        <taxon>Chytridiomycota</taxon>
        <taxon>Chytridiomycota incertae sedis</taxon>
        <taxon>Chytridiomycetes</taxon>
        <taxon>Synchytriales</taxon>
        <taxon>Synchytriaceae</taxon>
        <taxon>Synchytrium</taxon>
    </lineage>
</organism>
<dbReference type="RefSeq" id="XP_031027889.1">
    <property type="nucleotide sequence ID" value="XM_031166110.1"/>
</dbReference>
<accession>A0A507CJ20</accession>
<keyword evidence="2" id="KW-0813">Transport</keyword>
<feature type="transmembrane region" description="Helical" evidence="7">
    <location>
        <begin position="54"/>
        <end position="79"/>
    </location>
</feature>
<feature type="transmembrane region" description="Helical" evidence="7">
    <location>
        <begin position="272"/>
        <end position="296"/>
    </location>
</feature>
<evidence type="ECO:0000256" key="3">
    <source>
        <dbReference type="ARBA" id="ARBA00022475"/>
    </source>
</evidence>
<keyword evidence="3" id="KW-1003">Cell membrane</keyword>
<evidence type="ECO:0000256" key="2">
    <source>
        <dbReference type="ARBA" id="ARBA00022448"/>
    </source>
</evidence>
<evidence type="ECO:0000313" key="9">
    <source>
        <dbReference type="EMBL" id="TPX38174.1"/>
    </source>
</evidence>
<keyword evidence="6 7" id="KW-0472">Membrane</keyword>
<protein>
    <recommendedName>
        <fullName evidence="8">Major facilitator superfamily (MFS) profile domain-containing protein</fullName>
    </recommendedName>
</protein>
<dbReference type="PROSITE" id="PS50850">
    <property type="entry name" value="MFS"/>
    <property type="match status" value="1"/>
</dbReference>
<feature type="domain" description="Major facilitator superfamily (MFS) profile" evidence="8">
    <location>
        <begin position="57"/>
        <end position="507"/>
    </location>
</feature>
<feature type="transmembrane region" description="Helical" evidence="7">
    <location>
        <begin position="316"/>
        <end position="337"/>
    </location>
</feature>
<dbReference type="STRING" id="1806994.A0A507CJ20"/>
<dbReference type="InterPro" id="IPR020846">
    <property type="entry name" value="MFS_dom"/>
</dbReference>
<feature type="transmembrane region" description="Helical" evidence="7">
    <location>
        <begin position="151"/>
        <end position="171"/>
    </location>
</feature>
<feature type="transmembrane region" description="Helical" evidence="7">
    <location>
        <begin position="443"/>
        <end position="467"/>
    </location>
</feature>
<comment type="caution">
    <text evidence="9">The sequence shown here is derived from an EMBL/GenBank/DDBJ whole genome shotgun (WGS) entry which is preliminary data.</text>
</comment>
<feature type="transmembrane region" description="Helical" evidence="7">
    <location>
        <begin position="214"/>
        <end position="234"/>
    </location>
</feature>
<feature type="transmembrane region" description="Helical" evidence="7">
    <location>
        <begin position="357"/>
        <end position="374"/>
    </location>
</feature>
<evidence type="ECO:0000256" key="1">
    <source>
        <dbReference type="ARBA" id="ARBA00004651"/>
    </source>
</evidence>
<feature type="transmembrane region" description="Helical" evidence="7">
    <location>
        <begin position="409"/>
        <end position="431"/>
    </location>
</feature>
<dbReference type="PROSITE" id="PS00217">
    <property type="entry name" value="SUGAR_TRANSPORT_2"/>
    <property type="match status" value="1"/>
</dbReference>
<proteinExistence type="predicted"/>
<dbReference type="CDD" id="cd17502">
    <property type="entry name" value="MFS_Azr1_MDR_like"/>
    <property type="match status" value="1"/>
</dbReference>
<dbReference type="Pfam" id="PF07690">
    <property type="entry name" value="MFS_1"/>
    <property type="match status" value="1"/>
</dbReference>
<keyword evidence="5 7" id="KW-1133">Transmembrane helix</keyword>
<keyword evidence="4 7" id="KW-0812">Transmembrane</keyword>
<feature type="transmembrane region" description="Helical" evidence="7">
    <location>
        <begin position="381"/>
        <end position="403"/>
    </location>
</feature>
<feature type="transmembrane region" description="Helical" evidence="7">
    <location>
        <begin position="183"/>
        <end position="202"/>
    </location>
</feature>
<dbReference type="OrthoDB" id="2147446at2759"/>
<feature type="transmembrane region" description="Helical" evidence="7">
    <location>
        <begin position="91"/>
        <end position="111"/>
    </location>
</feature>
<gene>
    <name evidence="9" type="ORF">SmJEL517_g00180</name>
</gene>
<dbReference type="Gene3D" id="1.20.1720.10">
    <property type="entry name" value="Multidrug resistance protein D"/>
    <property type="match status" value="1"/>
</dbReference>
<dbReference type="InterPro" id="IPR036259">
    <property type="entry name" value="MFS_trans_sf"/>
</dbReference>
<name>A0A507CJ20_9FUNG</name>
<evidence type="ECO:0000256" key="7">
    <source>
        <dbReference type="SAM" id="Phobius"/>
    </source>
</evidence>
<dbReference type="Gene3D" id="1.20.1250.20">
    <property type="entry name" value="MFS general substrate transporter like domains"/>
    <property type="match status" value="1"/>
</dbReference>
<keyword evidence="10" id="KW-1185">Reference proteome</keyword>
<dbReference type="InterPro" id="IPR011701">
    <property type="entry name" value="MFS"/>
</dbReference>
<evidence type="ECO:0000256" key="5">
    <source>
        <dbReference type="ARBA" id="ARBA00022989"/>
    </source>
</evidence>
<feature type="transmembrane region" description="Helical" evidence="7">
    <location>
        <begin position="246"/>
        <end position="266"/>
    </location>
</feature>
<evidence type="ECO:0000259" key="8">
    <source>
        <dbReference type="PROSITE" id="PS50850"/>
    </source>
</evidence>